<evidence type="ECO:0000313" key="1">
    <source>
        <dbReference type="EMBL" id="CAB9524592.1"/>
    </source>
</evidence>
<comment type="caution">
    <text evidence="1">The sequence shown here is derived from an EMBL/GenBank/DDBJ whole genome shotgun (WGS) entry which is preliminary data.</text>
</comment>
<gene>
    <name evidence="1" type="ORF">SEMRO_1556_G282200.1</name>
</gene>
<keyword evidence="2" id="KW-1185">Reference proteome</keyword>
<dbReference type="Proteomes" id="UP001153069">
    <property type="component" value="Unassembled WGS sequence"/>
</dbReference>
<reference evidence="1" key="1">
    <citation type="submission" date="2020-06" db="EMBL/GenBank/DDBJ databases">
        <authorList>
            <consortium name="Plant Systems Biology data submission"/>
        </authorList>
    </citation>
    <scope>NUCLEOTIDE SEQUENCE</scope>
    <source>
        <strain evidence="1">D6</strain>
    </source>
</reference>
<sequence length="195" mass="21608">MSCHVMSCHVMSCHVMSELLDAFQCATNNDDGPIDNGTIRFLLDTLENATEEDWEPILEPFVSDPSAIVQVLLLLKGQCKDTSVPDQVAQAKEILQQLNSSSSTEIDKEEALTSDNVLLGGDDNKPKYASIPGAHNRAISLRQLRQILQYIQAQQDPHTGTLPWVDHTSGEPLTVSTMNLYHVVDYIIKPFTAPY</sequence>
<protein>
    <submittedName>
        <fullName evidence="1">Uncharacterized protein</fullName>
    </submittedName>
</protein>
<evidence type="ECO:0000313" key="2">
    <source>
        <dbReference type="Proteomes" id="UP001153069"/>
    </source>
</evidence>
<organism evidence="1 2">
    <name type="scientific">Seminavis robusta</name>
    <dbReference type="NCBI Taxonomy" id="568900"/>
    <lineage>
        <taxon>Eukaryota</taxon>
        <taxon>Sar</taxon>
        <taxon>Stramenopiles</taxon>
        <taxon>Ochrophyta</taxon>
        <taxon>Bacillariophyta</taxon>
        <taxon>Bacillariophyceae</taxon>
        <taxon>Bacillariophycidae</taxon>
        <taxon>Naviculales</taxon>
        <taxon>Naviculaceae</taxon>
        <taxon>Seminavis</taxon>
    </lineage>
</organism>
<name>A0A9N8HTB3_9STRA</name>
<dbReference type="EMBL" id="CAICTM010001554">
    <property type="protein sequence ID" value="CAB9524592.1"/>
    <property type="molecule type" value="Genomic_DNA"/>
</dbReference>
<dbReference type="AlphaFoldDB" id="A0A9N8HTB3"/>
<proteinExistence type="predicted"/>
<accession>A0A9N8HTB3</accession>